<name>A0A9D3NQI6_9TELE</name>
<proteinExistence type="inferred from homology"/>
<sequence>MNWTAFNDTDGGFHAGSTETFSACCISSSGVTDSGFVRNGAHERGSFAPNVVQVAVMCVLGLTVIFGIFFLGCNLLIKSVGMINFLVADRRYSKDVEAVIKRKNALS</sequence>
<evidence type="ECO:0000256" key="3">
    <source>
        <dbReference type="ARBA" id="ARBA00022490"/>
    </source>
</evidence>
<dbReference type="InterPro" id="IPR043383">
    <property type="entry name" value="Reprimo_fam"/>
</dbReference>
<comment type="caution">
    <text evidence="9">The sequence shown here is derived from an EMBL/GenBank/DDBJ whole genome shotgun (WGS) entry which is preliminary data.</text>
</comment>
<keyword evidence="6 8" id="KW-0472">Membrane</keyword>
<gene>
    <name evidence="9" type="ORF">KOW79_010192</name>
</gene>
<dbReference type="PANTHER" id="PTHR28649">
    <property type="entry name" value="PROTEIN REPRIMO-RELATED"/>
    <property type="match status" value="1"/>
</dbReference>
<evidence type="ECO:0000256" key="6">
    <source>
        <dbReference type="ARBA" id="ARBA00023136"/>
    </source>
</evidence>
<evidence type="ECO:0000256" key="5">
    <source>
        <dbReference type="ARBA" id="ARBA00022989"/>
    </source>
</evidence>
<evidence type="ECO:0000256" key="8">
    <source>
        <dbReference type="SAM" id="Phobius"/>
    </source>
</evidence>
<dbReference type="EMBL" id="JAHKSW010000011">
    <property type="protein sequence ID" value="KAG7326791.1"/>
    <property type="molecule type" value="Genomic_DNA"/>
</dbReference>
<accession>A0A9D3NQI6</accession>
<dbReference type="PANTHER" id="PTHR28649:SF2">
    <property type="entry name" value="PROTEIN REPRIMO"/>
    <property type="match status" value="1"/>
</dbReference>
<dbReference type="GO" id="GO:0005737">
    <property type="term" value="C:cytoplasm"/>
    <property type="evidence" value="ECO:0007669"/>
    <property type="project" value="UniProtKB-SubCell"/>
</dbReference>
<keyword evidence="5 8" id="KW-1133">Transmembrane helix</keyword>
<dbReference type="GO" id="GO:0016020">
    <property type="term" value="C:membrane"/>
    <property type="evidence" value="ECO:0007669"/>
    <property type="project" value="UniProtKB-SubCell"/>
</dbReference>
<organism evidence="9 10">
    <name type="scientific">Hemibagrus wyckioides</name>
    <dbReference type="NCBI Taxonomy" id="337641"/>
    <lineage>
        <taxon>Eukaryota</taxon>
        <taxon>Metazoa</taxon>
        <taxon>Chordata</taxon>
        <taxon>Craniata</taxon>
        <taxon>Vertebrata</taxon>
        <taxon>Euteleostomi</taxon>
        <taxon>Actinopterygii</taxon>
        <taxon>Neopterygii</taxon>
        <taxon>Teleostei</taxon>
        <taxon>Ostariophysi</taxon>
        <taxon>Siluriformes</taxon>
        <taxon>Bagridae</taxon>
        <taxon>Hemibagrus</taxon>
    </lineage>
</organism>
<dbReference type="Proteomes" id="UP000824219">
    <property type="component" value="Linkage Group LG11"/>
</dbReference>
<comment type="similarity">
    <text evidence="7">Belongs to the reprimo family.</text>
</comment>
<evidence type="ECO:0000256" key="1">
    <source>
        <dbReference type="ARBA" id="ARBA00004167"/>
    </source>
</evidence>
<evidence type="ECO:0000313" key="10">
    <source>
        <dbReference type="Proteomes" id="UP000824219"/>
    </source>
</evidence>
<keyword evidence="10" id="KW-1185">Reference proteome</keyword>
<dbReference type="AlphaFoldDB" id="A0A9D3NQI6"/>
<keyword evidence="3" id="KW-0963">Cytoplasm</keyword>
<comment type="subcellular location">
    <subcellularLocation>
        <location evidence="2">Cytoplasm</location>
    </subcellularLocation>
    <subcellularLocation>
        <location evidence="1">Membrane</location>
        <topology evidence="1">Single-pass membrane protein</topology>
    </subcellularLocation>
</comment>
<evidence type="ECO:0000256" key="7">
    <source>
        <dbReference type="ARBA" id="ARBA00023772"/>
    </source>
</evidence>
<evidence type="ECO:0000256" key="2">
    <source>
        <dbReference type="ARBA" id="ARBA00004496"/>
    </source>
</evidence>
<evidence type="ECO:0000256" key="4">
    <source>
        <dbReference type="ARBA" id="ARBA00022692"/>
    </source>
</evidence>
<reference evidence="9 10" key="1">
    <citation type="submission" date="2021-06" db="EMBL/GenBank/DDBJ databases">
        <title>Chromosome-level genome assembly of the red-tail catfish (Hemibagrus wyckioides).</title>
        <authorList>
            <person name="Shao F."/>
        </authorList>
    </citation>
    <scope>NUCLEOTIDE SEQUENCE [LARGE SCALE GENOMIC DNA]</scope>
    <source>
        <strain evidence="9">EC202008001</strain>
        <tissue evidence="9">Blood</tissue>
    </source>
</reference>
<dbReference type="OrthoDB" id="8570856at2759"/>
<keyword evidence="4 8" id="KW-0812">Transmembrane</keyword>
<feature type="transmembrane region" description="Helical" evidence="8">
    <location>
        <begin position="54"/>
        <end position="77"/>
    </location>
</feature>
<protein>
    <submittedName>
        <fullName evidence="9">Uncharacterized protein</fullName>
    </submittedName>
</protein>
<evidence type="ECO:0000313" key="9">
    <source>
        <dbReference type="EMBL" id="KAG7326791.1"/>
    </source>
</evidence>